<evidence type="ECO:0000313" key="4">
    <source>
        <dbReference type="Proteomes" id="UP000267464"/>
    </source>
</evidence>
<keyword evidence="2" id="KW-0812">Transmembrane</keyword>
<dbReference type="EMBL" id="QUSW01000002">
    <property type="protein sequence ID" value="RQP25383.1"/>
    <property type="molecule type" value="Genomic_DNA"/>
</dbReference>
<proteinExistence type="predicted"/>
<dbReference type="Proteomes" id="UP000267464">
    <property type="component" value="Unassembled WGS sequence"/>
</dbReference>
<gene>
    <name evidence="3" type="ORF">DZC73_11210</name>
</gene>
<feature type="region of interest" description="Disordered" evidence="1">
    <location>
        <begin position="1"/>
        <end position="29"/>
    </location>
</feature>
<keyword evidence="2" id="KW-1133">Transmembrane helix</keyword>
<feature type="compositionally biased region" description="Polar residues" evidence="1">
    <location>
        <begin position="1"/>
        <end position="18"/>
    </location>
</feature>
<evidence type="ECO:0000256" key="2">
    <source>
        <dbReference type="SAM" id="Phobius"/>
    </source>
</evidence>
<keyword evidence="4" id="KW-1185">Reference proteome</keyword>
<dbReference type="AlphaFoldDB" id="A0A3N7HUA1"/>
<name>A0A3N7HUA1_9BURK</name>
<evidence type="ECO:0000256" key="1">
    <source>
        <dbReference type="SAM" id="MobiDB-lite"/>
    </source>
</evidence>
<sequence length="558" mass="59796">MQQPERGTTGASPAQHQALQLRPRDHSGPLPIDRAIGATLSETHLERAKRVLGPRAPLSKLRRLAQGTDIVQLLQRGDDRNYLGELATERTLARRWVDQIDADLAAHAAHLDADVHHQLSSASQNLRQVIDQVDGSIGARMALVGVFLALAAYPVALTMLADPQERRSFALLLASTTKSATVVLGEVARATTSMSTVTDVAKNRLWANIEQALLLTPHATRTELGKALSESTAYNVGIIFASFALLVAAFWGPQLVRGMVKGVRNQVHGKPTPATDPGTLDMLRRHRTTGRVLHEQITDFTSAFRDADGIITRGANAKKSDILSAMEDITKLFAQAAGDPHQKLPNKDFVPKAIGSAAAIAINTAAIMTFLGEDIAVADMAADDVFTACFLSGITMDPNKDAHDVSKGFQDWVALSAWLIPTMSINAALRNPIANDTRAFSAYSVVLPLGNLVFSAWIGRGLSAAIGWGFEKFRSGDAAGGQRAIQEAAAFARRMVEVGLLDPAALGEEPTPDQQRLLDSMHRAIGMTSIEAGVPQEQRVVELDDEGRPIPVSGAAPS</sequence>
<organism evidence="3 4">
    <name type="scientific">Piscinibacter terrae</name>
    <dbReference type="NCBI Taxonomy" id="2496871"/>
    <lineage>
        <taxon>Bacteria</taxon>
        <taxon>Pseudomonadati</taxon>
        <taxon>Pseudomonadota</taxon>
        <taxon>Betaproteobacteria</taxon>
        <taxon>Burkholderiales</taxon>
        <taxon>Sphaerotilaceae</taxon>
        <taxon>Piscinibacter</taxon>
    </lineage>
</organism>
<keyword evidence="2" id="KW-0472">Membrane</keyword>
<reference evidence="3 4" key="2">
    <citation type="submission" date="2018-12" db="EMBL/GenBank/DDBJ databases">
        <title>Rhizobacter gummiphilus sp. nov., a rubber-degrading bacterium isolated from the soil of a botanical garden in Japan.</title>
        <authorList>
            <person name="Shunsuke S.S."/>
        </authorList>
    </citation>
    <scope>NUCLEOTIDE SEQUENCE [LARGE SCALE GENOMIC DNA]</scope>
    <source>
        <strain evidence="3 4">S-16</strain>
    </source>
</reference>
<feature type="transmembrane region" description="Helical" evidence="2">
    <location>
        <begin position="232"/>
        <end position="251"/>
    </location>
</feature>
<comment type="caution">
    <text evidence="3">The sequence shown here is derived from an EMBL/GenBank/DDBJ whole genome shotgun (WGS) entry which is preliminary data.</text>
</comment>
<evidence type="ECO:0000313" key="3">
    <source>
        <dbReference type="EMBL" id="RQP25383.1"/>
    </source>
</evidence>
<reference evidence="3 4" key="1">
    <citation type="submission" date="2018-08" db="EMBL/GenBank/DDBJ databases">
        <authorList>
            <person name="Khan S.A."/>
            <person name="Jeon C.O."/>
            <person name="Chun B.H."/>
            <person name="Jeong S.E."/>
        </authorList>
    </citation>
    <scope>NUCLEOTIDE SEQUENCE [LARGE SCALE GENOMIC DNA]</scope>
    <source>
        <strain evidence="3 4">S-16</strain>
    </source>
</reference>
<accession>A0A3N7HUA1</accession>
<feature type="transmembrane region" description="Helical" evidence="2">
    <location>
        <begin position="141"/>
        <end position="161"/>
    </location>
</feature>
<protein>
    <submittedName>
        <fullName evidence="3">Uncharacterized protein</fullName>
    </submittedName>
</protein>